<reference evidence="3" key="1">
    <citation type="submission" date="2016-02" db="EMBL/GenBank/DDBJ databases">
        <title>Draft genome sequence of Microdochium bolleyi, a fungal endophyte of beachgrass.</title>
        <authorList>
            <consortium name="DOE Joint Genome Institute"/>
            <person name="David A.S."/>
            <person name="May G."/>
            <person name="Haridas S."/>
            <person name="Lim J."/>
            <person name="Wang M."/>
            <person name="Labutti K."/>
            <person name="Lipzen A."/>
            <person name="Barry K."/>
            <person name="Grigoriev I.V."/>
        </authorList>
    </citation>
    <scope>NUCLEOTIDE SEQUENCE [LARGE SCALE GENOMIC DNA]</scope>
    <source>
        <strain evidence="3">J235TASD1</strain>
    </source>
</reference>
<dbReference type="Gene3D" id="3.40.50.1820">
    <property type="entry name" value="alpha/beta hydrolase"/>
    <property type="match status" value="1"/>
</dbReference>
<organism evidence="2 3">
    <name type="scientific">Microdochium bolleyi</name>
    <dbReference type="NCBI Taxonomy" id="196109"/>
    <lineage>
        <taxon>Eukaryota</taxon>
        <taxon>Fungi</taxon>
        <taxon>Dikarya</taxon>
        <taxon>Ascomycota</taxon>
        <taxon>Pezizomycotina</taxon>
        <taxon>Sordariomycetes</taxon>
        <taxon>Xylariomycetidae</taxon>
        <taxon>Xylariales</taxon>
        <taxon>Microdochiaceae</taxon>
        <taxon>Microdochium</taxon>
    </lineage>
</organism>
<dbReference type="Proteomes" id="UP000070501">
    <property type="component" value="Unassembled WGS sequence"/>
</dbReference>
<accession>A0A136IQL3</accession>
<protein>
    <submittedName>
        <fullName evidence="2">Alpha/Beta hydrolase protein</fullName>
    </submittedName>
</protein>
<gene>
    <name evidence="2" type="ORF">Micbo1qcDRAFT_179106</name>
</gene>
<evidence type="ECO:0000259" key="1">
    <source>
        <dbReference type="Pfam" id="PF01738"/>
    </source>
</evidence>
<dbReference type="OrthoDB" id="17560at2759"/>
<evidence type="ECO:0000313" key="2">
    <source>
        <dbReference type="EMBL" id="KXJ87217.1"/>
    </source>
</evidence>
<dbReference type="GO" id="GO:0016787">
    <property type="term" value="F:hydrolase activity"/>
    <property type="evidence" value="ECO:0007669"/>
    <property type="project" value="UniProtKB-KW"/>
</dbReference>
<dbReference type="SUPFAM" id="SSF53474">
    <property type="entry name" value="alpha/beta-Hydrolases"/>
    <property type="match status" value="1"/>
</dbReference>
<proteinExistence type="predicted"/>
<dbReference type="STRING" id="196109.A0A136IQL3"/>
<evidence type="ECO:0000313" key="3">
    <source>
        <dbReference type="Proteomes" id="UP000070501"/>
    </source>
</evidence>
<keyword evidence="2" id="KW-0378">Hydrolase</keyword>
<dbReference type="Pfam" id="PF01738">
    <property type="entry name" value="DLH"/>
    <property type="match status" value="1"/>
</dbReference>
<sequence length="299" mass="32609">MAAAQENKAYKDKTNKSAPICSECVSGSIHKGLPKGTIEKVHGLDTYIIGNRANPRGIIVMYSDIFGHALPNNKIIADAYAASGEWLVYMPDFFEGDPAPLKFADVAIPVDQAKQSSLSFYTGLLASTPSLVAWMMRHKDGPTNSTCVDFLAKLRRETLPTGKKIGMVGFCWGGRYASRAALEKNMISVDSAPVPLVDAAVALHPSNMVVPEDVEGMVVPFSFGWGEKDTNTKIELCAKVKEVHAQDAKSGKKVPEVEHKIYTPGRHGFAVRGNPDDPAEKKCLEDSLAQVLTWFDKWL</sequence>
<dbReference type="InParanoid" id="A0A136IQL3"/>
<dbReference type="EMBL" id="KQ964263">
    <property type="protein sequence ID" value="KXJ87217.1"/>
    <property type="molecule type" value="Genomic_DNA"/>
</dbReference>
<name>A0A136IQL3_9PEZI</name>
<feature type="domain" description="Dienelactone hydrolase" evidence="1">
    <location>
        <begin position="45"/>
        <end position="297"/>
    </location>
</feature>
<dbReference type="PANTHER" id="PTHR17630">
    <property type="entry name" value="DIENELACTONE HYDROLASE"/>
    <property type="match status" value="1"/>
</dbReference>
<keyword evidence="3" id="KW-1185">Reference proteome</keyword>
<dbReference type="AlphaFoldDB" id="A0A136IQL3"/>
<dbReference type="PANTHER" id="PTHR17630:SF87">
    <property type="entry name" value="DIENELACTONE HYDROLASE DOMAIN-CONTAINING PROTEIN"/>
    <property type="match status" value="1"/>
</dbReference>
<dbReference type="InterPro" id="IPR002925">
    <property type="entry name" value="Dienelactn_hydro"/>
</dbReference>
<dbReference type="InterPro" id="IPR029058">
    <property type="entry name" value="AB_hydrolase_fold"/>
</dbReference>